<dbReference type="Gene3D" id="3.20.20.140">
    <property type="entry name" value="Metal-dependent hydrolases"/>
    <property type="match status" value="1"/>
</dbReference>
<dbReference type="InterPro" id="IPR011059">
    <property type="entry name" value="Metal-dep_hydrolase_composite"/>
</dbReference>
<dbReference type="SUPFAM" id="SSF51338">
    <property type="entry name" value="Composite domain of metallo-dependent hydrolases"/>
    <property type="match status" value="1"/>
</dbReference>
<keyword evidence="4" id="KW-1185">Reference proteome</keyword>
<feature type="chain" id="PRO_5037012558" evidence="1">
    <location>
        <begin position="23"/>
        <end position="431"/>
    </location>
</feature>
<evidence type="ECO:0000259" key="2">
    <source>
        <dbReference type="Pfam" id="PF01979"/>
    </source>
</evidence>
<dbReference type="Proteomes" id="UP000694480">
    <property type="component" value="Unassembled WGS sequence"/>
</dbReference>
<dbReference type="RefSeq" id="WP_194739270.1">
    <property type="nucleotide sequence ID" value="NZ_JADKYY010000006.1"/>
</dbReference>
<gene>
    <name evidence="3" type="ORF">IC612_05955</name>
</gene>
<feature type="signal peptide" evidence="1">
    <location>
        <begin position="1"/>
        <end position="22"/>
    </location>
</feature>
<evidence type="ECO:0000256" key="1">
    <source>
        <dbReference type="SAM" id="SignalP"/>
    </source>
</evidence>
<dbReference type="InterPro" id="IPR006680">
    <property type="entry name" value="Amidohydro-rel"/>
</dbReference>
<dbReference type="GO" id="GO:0016810">
    <property type="term" value="F:hydrolase activity, acting on carbon-nitrogen (but not peptide) bonds"/>
    <property type="evidence" value="ECO:0007669"/>
    <property type="project" value="InterPro"/>
</dbReference>
<evidence type="ECO:0000313" key="4">
    <source>
        <dbReference type="Proteomes" id="UP000694480"/>
    </source>
</evidence>
<accession>A0A931EBS2</accession>
<keyword evidence="1" id="KW-0732">Signal</keyword>
<evidence type="ECO:0000313" key="3">
    <source>
        <dbReference type="EMBL" id="MBF5027339.1"/>
    </source>
</evidence>
<sequence length="431" mass="47306">MKHYNTILTLLLTSLSAAFLQAQRPKPAPVQSGAIAITGATIHTAAGSVLPNATLVFDKGIITGINQGIPKGARVIEAKGKHLYPGLILVNNSLGLVEVSSTKATVDFVETNEFMPEVRTLIAFNTDSHVIPTVRTNGVLLAQPVMERGLLKGTSSVLHLDGWNWEDAAVAKDNVLHLNWPEQRTLADEKRSKELSDRRRDNLLELQSLFTRAKVYRPGSGIKDYKLEAILPVFSGEKRLFIDVAGPNEALEAIQFAKQNGIRHTVLLGGSRLVPVLDEIKKSGLPLIVTNPHSLPSSESDSPRLPYEFAALVASKGILHGLDYSARKDFSDSRNLPFLAGTTAAYGLDKEKALESITINLARMLGIEKKYGSIEVGKSATLFLSEGDALDQLTNQLTHAFIDGREIILHNQQKELYERYKEKYERQAAEN</sequence>
<dbReference type="EMBL" id="JADKYY010000006">
    <property type="protein sequence ID" value="MBF5027339.1"/>
    <property type="molecule type" value="Genomic_DNA"/>
</dbReference>
<dbReference type="PANTHER" id="PTHR43135">
    <property type="entry name" value="ALPHA-D-RIBOSE 1-METHYLPHOSPHONATE 5-TRIPHOSPHATE DIPHOSPHATASE"/>
    <property type="match status" value="1"/>
</dbReference>
<comment type="caution">
    <text evidence="3">The sequence shown here is derived from an EMBL/GenBank/DDBJ whole genome shotgun (WGS) entry which is preliminary data.</text>
</comment>
<protein>
    <submittedName>
        <fullName evidence="3">Amidohydrolase family protein</fullName>
    </submittedName>
</protein>
<dbReference type="Pfam" id="PF01979">
    <property type="entry name" value="Amidohydro_1"/>
    <property type="match status" value="1"/>
</dbReference>
<dbReference type="AlphaFoldDB" id="A0A931EBS2"/>
<dbReference type="PANTHER" id="PTHR43135:SF3">
    <property type="entry name" value="ALPHA-D-RIBOSE 1-METHYLPHOSPHONATE 5-TRIPHOSPHATE DIPHOSPHATASE"/>
    <property type="match status" value="1"/>
</dbReference>
<organism evidence="3 4">
    <name type="scientific">Planobacterium oryzisoli</name>
    <dbReference type="NCBI Taxonomy" id="2771435"/>
    <lineage>
        <taxon>Bacteria</taxon>
        <taxon>Pseudomonadati</taxon>
        <taxon>Bacteroidota</taxon>
        <taxon>Flavobacteriia</taxon>
        <taxon>Flavobacteriales</taxon>
        <taxon>Weeksellaceae</taxon>
        <taxon>Chryseobacterium group</taxon>
        <taxon>Chryseobacterium</taxon>
    </lineage>
</organism>
<dbReference type="InterPro" id="IPR051781">
    <property type="entry name" value="Metallo-dep_Hydrolase"/>
</dbReference>
<feature type="domain" description="Amidohydrolase-related" evidence="2">
    <location>
        <begin position="343"/>
        <end position="392"/>
    </location>
</feature>
<name>A0A931EBS2_9FLAO</name>
<reference evidence="3" key="1">
    <citation type="submission" date="2020-11" db="EMBL/GenBank/DDBJ databases">
        <title>Genome seq and assembly of Planobacterium sp.</title>
        <authorList>
            <person name="Chhetri G."/>
        </authorList>
    </citation>
    <scope>NUCLEOTIDE SEQUENCE</scope>
    <source>
        <strain evidence="3">GCR5</strain>
    </source>
</reference>
<proteinExistence type="predicted"/>